<organism evidence="6 7">
    <name type="scientific">Symbiochloris irregularis</name>
    <dbReference type="NCBI Taxonomy" id="706552"/>
    <lineage>
        <taxon>Eukaryota</taxon>
        <taxon>Viridiplantae</taxon>
        <taxon>Chlorophyta</taxon>
        <taxon>core chlorophytes</taxon>
        <taxon>Trebouxiophyceae</taxon>
        <taxon>Trebouxiales</taxon>
        <taxon>Trebouxiaceae</taxon>
        <taxon>Symbiochloris</taxon>
    </lineage>
</organism>
<evidence type="ECO:0000259" key="5">
    <source>
        <dbReference type="Pfam" id="PF00561"/>
    </source>
</evidence>
<dbReference type="SUPFAM" id="SSF69593">
    <property type="entry name" value="Glycerol-3-phosphate (1)-acyltransferase"/>
    <property type="match status" value="1"/>
</dbReference>
<dbReference type="Pfam" id="PF03982">
    <property type="entry name" value="DAGAT"/>
    <property type="match status" value="1"/>
</dbReference>
<dbReference type="Gene3D" id="3.40.50.1820">
    <property type="entry name" value="alpha/beta hydrolase"/>
    <property type="match status" value="1"/>
</dbReference>
<dbReference type="Proteomes" id="UP001465755">
    <property type="component" value="Unassembled WGS sequence"/>
</dbReference>
<proteinExistence type="inferred from homology"/>
<feature type="region of interest" description="Disordered" evidence="4">
    <location>
        <begin position="28"/>
        <end position="57"/>
    </location>
</feature>
<dbReference type="InterPro" id="IPR007130">
    <property type="entry name" value="DAGAT"/>
</dbReference>
<dbReference type="SUPFAM" id="SSF53474">
    <property type="entry name" value="alpha/beta-Hydrolases"/>
    <property type="match status" value="1"/>
</dbReference>
<comment type="similarity">
    <text evidence="1">Belongs to the diacylglycerol acyltransferase family.</text>
</comment>
<evidence type="ECO:0000313" key="7">
    <source>
        <dbReference type="Proteomes" id="UP001465755"/>
    </source>
</evidence>
<accession>A0AAW1PIX9</accession>
<evidence type="ECO:0000256" key="1">
    <source>
        <dbReference type="ARBA" id="ARBA00005420"/>
    </source>
</evidence>
<evidence type="ECO:0000256" key="3">
    <source>
        <dbReference type="ARBA" id="ARBA00023315"/>
    </source>
</evidence>
<dbReference type="EMBL" id="JALJOQ010000020">
    <property type="protein sequence ID" value="KAK9809406.1"/>
    <property type="molecule type" value="Genomic_DNA"/>
</dbReference>
<gene>
    <name evidence="6" type="ORF">WJX73_003127</name>
</gene>
<comment type="caution">
    <text evidence="6">The sequence shown here is derived from an EMBL/GenBank/DDBJ whole genome shotgun (WGS) entry which is preliminary data.</text>
</comment>
<feature type="domain" description="AB hydrolase-1" evidence="5">
    <location>
        <begin position="117"/>
        <end position="360"/>
    </location>
</feature>
<evidence type="ECO:0000313" key="6">
    <source>
        <dbReference type="EMBL" id="KAK9809406.1"/>
    </source>
</evidence>
<dbReference type="PANTHER" id="PTHR22753:SF14">
    <property type="entry name" value="MONOACYLGLYCEROL_DIACYLGLYCEROL O-ACYLTRANSFERASE"/>
    <property type="match status" value="1"/>
</dbReference>
<keyword evidence="7" id="KW-1185">Reference proteome</keyword>
<keyword evidence="3" id="KW-0012">Acyltransferase</keyword>
<keyword evidence="2" id="KW-0808">Transferase</keyword>
<protein>
    <recommendedName>
        <fullName evidence="5">AB hydrolase-1 domain-containing protein</fullName>
    </recommendedName>
</protein>
<dbReference type="CDD" id="cd07987">
    <property type="entry name" value="LPLAT_MGAT-like"/>
    <property type="match status" value="1"/>
</dbReference>
<name>A0AAW1PIX9_9CHLO</name>
<dbReference type="InterPro" id="IPR000073">
    <property type="entry name" value="AB_hydrolase_1"/>
</dbReference>
<dbReference type="PANTHER" id="PTHR22753">
    <property type="entry name" value="TRANSMEMBRANE PROTEIN 68"/>
    <property type="match status" value="1"/>
</dbReference>
<reference evidence="6 7" key="1">
    <citation type="journal article" date="2024" name="Nat. Commun.">
        <title>Phylogenomics reveals the evolutionary origins of lichenization in chlorophyte algae.</title>
        <authorList>
            <person name="Puginier C."/>
            <person name="Libourel C."/>
            <person name="Otte J."/>
            <person name="Skaloud P."/>
            <person name="Haon M."/>
            <person name="Grisel S."/>
            <person name="Petersen M."/>
            <person name="Berrin J.G."/>
            <person name="Delaux P.M."/>
            <person name="Dal Grande F."/>
            <person name="Keller J."/>
        </authorList>
    </citation>
    <scope>NUCLEOTIDE SEQUENCE [LARGE SCALE GENOMIC DNA]</scope>
    <source>
        <strain evidence="6 7">SAG 2036</strain>
    </source>
</reference>
<evidence type="ECO:0000256" key="4">
    <source>
        <dbReference type="SAM" id="MobiDB-lite"/>
    </source>
</evidence>
<dbReference type="Pfam" id="PF00561">
    <property type="entry name" value="Abhydrolase_1"/>
    <property type="match status" value="1"/>
</dbReference>
<feature type="compositionally biased region" description="Polar residues" evidence="4">
    <location>
        <begin position="45"/>
        <end position="57"/>
    </location>
</feature>
<dbReference type="GO" id="GO:0004144">
    <property type="term" value="F:diacylglycerol O-acyltransferase activity"/>
    <property type="evidence" value="ECO:0007669"/>
    <property type="project" value="UniProtKB-ARBA"/>
</dbReference>
<dbReference type="AlphaFoldDB" id="A0AAW1PIX9"/>
<dbReference type="GO" id="GO:0016020">
    <property type="term" value="C:membrane"/>
    <property type="evidence" value="ECO:0007669"/>
    <property type="project" value="TreeGrafter"/>
</dbReference>
<dbReference type="InterPro" id="IPR029058">
    <property type="entry name" value="AB_hydrolase_fold"/>
</dbReference>
<sequence length="706" mass="77616">MSQPFCLPARTSLPFQVFVPARSATINKRKQASRNAQRVRAESLTADTSGRPDSSTAQVALEPGSTAMVDLNAATVNGADGNRVTLADILRDDGAPPRFVAPYVPGDRRSLAVSELPLLFYLPGIDGTGLAASRQFPGLAREFDLRALSIPGHDRTPFQDLVKLVITYMEGEVLQEPPTRPVYLLGESFGGILSLAVAHERPDLVDRVVLVNPATSFPRSIWPTLGPLLPQVPQELYKSVPVLLAPVLGNPLTLAAFGIDPKASTRDKIVGFLQGLQRLIPQLQALADILPAPTLAWKLKLLEEGSRVVEPLLKGVKQRVLILVSDGDFLLPSRDEGPRLKKLLPRANLKVFNGRGHALLQEAGIALEDILKEQGFYVRKREMSAPVKKRQRQTFGDASPIELPTERELAISADGATQWLRRLVSPVTFSTDAEGRVHQGLAHLPTSGRPVLYVGNHQTMALDIGFLIEDVLRERGVLMRGLAHPAVFGGMSAADTDGNSDFSNFMSTFGAVPVGGRNFFKLLQNNESVVLFPGGVREAYKRRGEKYKVFWPVREEFVRMAARFNAVIVPFGGVGCEDGFEIVRDSKELLNTPFVGKWLEGRVSGTIPAARRGVSENKELEELFVAPLVAPSIPSRFYTLFGRPIETNRNDTREQSQRNYAQAKQDVEGCISYLLNNRERDPYKDFFSRVAYEASWGGKAAPTFKP</sequence>
<evidence type="ECO:0000256" key="2">
    <source>
        <dbReference type="ARBA" id="ARBA00022679"/>
    </source>
</evidence>